<dbReference type="SUPFAM" id="SSF69318">
    <property type="entry name" value="Integrin alpha N-terminal domain"/>
    <property type="match status" value="1"/>
</dbReference>
<gene>
    <name evidence="3" type="ORF">OJF2_24250</name>
</gene>
<feature type="compositionally biased region" description="Basic and acidic residues" evidence="1">
    <location>
        <begin position="47"/>
        <end position="57"/>
    </location>
</feature>
<dbReference type="InterPro" id="IPR028994">
    <property type="entry name" value="Integrin_alpha_N"/>
</dbReference>
<organism evidence="3 4">
    <name type="scientific">Aquisphaera giovannonii</name>
    <dbReference type="NCBI Taxonomy" id="406548"/>
    <lineage>
        <taxon>Bacteria</taxon>
        <taxon>Pseudomonadati</taxon>
        <taxon>Planctomycetota</taxon>
        <taxon>Planctomycetia</taxon>
        <taxon>Isosphaerales</taxon>
        <taxon>Isosphaeraceae</taxon>
        <taxon>Aquisphaera</taxon>
    </lineage>
</organism>
<name>A0A5B9W050_9BACT</name>
<sequence>MRHFRVQRALRPGIALVALIAIALGVFLRRSGRRESPLPPPAGQGRIEIEAGTREQPEMDEPPVAVAEALAVGERRAVEVEGKPLIVDGFGAFPAMGDLDGDGRMDLLLGGTRGFLQVYLNVGSPGRPRLSAPVRFGEFCRDERIPIG</sequence>
<keyword evidence="2" id="KW-1133">Transmembrane helix</keyword>
<evidence type="ECO:0000256" key="2">
    <source>
        <dbReference type="SAM" id="Phobius"/>
    </source>
</evidence>
<proteinExistence type="predicted"/>
<feature type="transmembrane region" description="Helical" evidence="2">
    <location>
        <begin position="12"/>
        <end position="28"/>
    </location>
</feature>
<dbReference type="Proteomes" id="UP000324233">
    <property type="component" value="Chromosome"/>
</dbReference>
<dbReference type="RefSeq" id="WP_168221743.1">
    <property type="nucleotide sequence ID" value="NZ_CP042997.1"/>
</dbReference>
<evidence type="ECO:0008006" key="5">
    <source>
        <dbReference type="Google" id="ProtNLM"/>
    </source>
</evidence>
<reference evidence="3 4" key="1">
    <citation type="submission" date="2019-08" db="EMBL/GenBank/DDBJ databases">
        <title>Deep-cultivation of Planctomycetes and their phenomic and genomic characterization uncovers novel biology.</title>
        <authorList>
            <person name="Wiegand S."/>
            <person name="Jogler M."/>
            <person name="Boedeker C."/>
            <person name="Pinto D."/>
            <person name="Vollmers J."/>
            <person name="Rivas-Marin E."/>
            <person name="Kohn T."/>
            <person name="Peeters S.H."/>
            <person name="Heuer A."/>
            <person name="Rast P."/>
            <person name="Oberbeckmann S."/>
            <person name="Bunk B."/>
            <person name="Jeske O."/>
            <person name="Meyerdierks A."/>
            <person name="Storesund J.E."/>
            <person name="Kallscheuer N."/>
            <person name="Luecker S."/>
            <person name="Lage O.M."/>
            <person name="Pohl T."/>
            <person name="Merkel B.J."/>
            <person name="Hornburger P."/>
            <person name="Mueller R.-W."/>
            <person name="Bruemmer F."/>
            <person name="Labrenz M."/>
            <person name="Spormann A.M."/>
            <person name="Op den Camp H."/>
            <person name="Overmann J."/>
            <person name="Amann R."/>
            <person name="Jetten M.S.M."/>
            <person name="Mascher T."/>
            <person name="Medema M.H."/>
            <person name="Devos D.P."/>
            <person name="Kaster A.-K."/>
            <person name="Ovreas L."/>
            <person name="Rohde M."/>
            <person name="Galperin M.Y."/>
            <person name="Jogler C."/>
        </authorList>
    </citation>
    <scope>NUCLEOTIDE SEQUENCE [LARGE SCALE GENOMIC DNA]</scope>
    <source>
        <strain evidence="3 4">OJF2</strain>
    </source>
</reference>
<dbReference type="AlphaFoldDB" id="A0A5B9W050"/>
<accession>A0A5B9W050</accession>
<dbReference type="KEGG" id="agv:OJF2_24250"/>
<dbReference type="EMBL" id="CP042997">
    <property type="protein sequence ID" value="QEH33893.1"/>
    <property type="molecule type" value="Genomic_DNA"/>
</dbReference>
<evidence type="ECO:0000313" key="4">
    <source>
        <dbReference type="Proteomes" id="UP000324233"/>
    </source>
</evidence>
<keyword evidence="2" id="KW-0472">Membrane</keyword>
<evidence type="ECO:0000256" key="1">
    <source>
        <dbReference type="SAM" id="MobiDB-lite"/>
    </source>
</evidence>
<feature type="region of interest" description="Disordered" evidence="1">
    <location>
        <begin position="34"/>
        <end position="61"/>
    </location>
</feature>
<keyword evidence="2" id="KW-0812">Transmembrane</keyword>
<protein>
    <recommendedName>
        <fullName evidence="5">FG-GAP repeat protein</fullName>
    </recommendedName>
</protein>
<evidence type="ECO:0000313" key="3">
    <source>
        <dbReference type="EMBL" id="QEH33893.1"/>
    </source>
</evidence>
<keyword evidence="4" id="KW-1185">Reference proteome</keyword>